<organism evidence="1 2">
    <name type="scientific">Lentisphaera profundi</name>
    <dbReference type="NCBI Taxonomy" id="1658616"/>
    <lineage>
        <taxon>Bacteria</taxon>
        <taxon>Pseudomonadati</taxon>
        <taxon>Lentisphaerota</taxon>
        <taxon>Lentisphaeria</taxon>
        <taxon>Lentisphaerales</taxon>
        <taxon>Lentisphaeraceae</taxon>
        <taxon>Lentisphaera</taxon>
    </lineage>
</organism>
<keyword evidence="2" id="KW-1185">Reference proteome</keyword>
<dbReference type="PANTHER" id="PTHR34986:SF1">
    <property type="entry name" value="PROTEIN YIAL"/>
    <property type="match status" value="1"/>
</dbReference>
<dbReference type="SUPFAM" id="SSF51197">
    <property type="entry name" value="Clavaminate synthase-like"/>
    <property type="match status" value="1"/>
</dbReference>
<sequence length="149" mass="16974">MILCTFDEIENYACLNPRFAIAAKWISSTNLQELEHGKTIIDGEEIFAIKETLHGRKADKANLEAHKKYIDVQICLKGKDSIKWKANSECDTILQSYSDENDIMFYADKSVQYIEVYADKAAIFFPEDAHAPLIADEELTKLVIKILVN</sequence>
<proteinExistence type="predicted"/>
<dbReference type="Gene3D" id="2.60.120.370">
    <property type="entry name" value="YhcH/YjgK/YiaL"/>
    <property type="match status" value="1"/>
</dbReference>
<evidence type="ECO:0000313" key="2">
    <source>
        <dbReference type="Proteomes" id="UP001214250"/>
    </source>
</evidence>
<dbReference type="EMBL" id="CP117812">
    <property type="protein sequence ID" value="WDE99093.1"/>
    <property type="molecule type" value="Genomic_DNA"/>
</dbReference>
<reference evidence="1 2" key="1">
    <citation type="submission" date="2023-02" db="EMBL/GenBank/DDBJ databases">
        <title>Genome sequence of Lentisphaera profundi SAORIC-696.</title>
        <authorList>
            <person name="Kim e."/>
            <person name="Cho J.-C."/>
            <person name="Choi A."/>
            <person name="Kang I."/>
        </authorList>
    </citation>
    <scope>NUCLEOTIDE SEQUENCE [LARGE SCALE GENOMIC DNA]</scope>
    <source>
        <strain evidence="1 2">SAORIC-696</strain>
    </source>
</reference>
<protein>
    <submittedName>
        <fullName evidence="1">YhcH/YjgK/YiaL family protein</fullName>
    </submittedName>
</protein>
<dbReference type="Proteomes" id="UP001214250">
    <property type="component" value="Chromosome 2"/>
</dbReference>
<dbReference type="RefSeq" id="WP_274153955.1">
    <property type="nucleotide sequence ID" value="NZ_CP117812.1"/>
</dbReference>
<name>A0ABY7VXY3_9BACT</name>
<dbReference type="NCBIfam" id="TIGR00022">
    <property type="entry name" value="YhcH/YjgK/YiaL family protein"/>
    <property type="match status" value="1"/>
</dbReference>
<dbReference type="InterPro" id="IPR004375">
    <property type="entry name" value="NanQ/TabA/YiaL"/>
</dbReference>
<accession>A0ABY7VXY3</accession>
<gene>
    <name evidence="1" type="ORF">PQO03_14745</name>
</gene>
<dbReference type="PANTHER" id="PTHR34986">
    <property type="entry name" value="EVOLVED BETA-GALACTOSIDASE SUBUNIT BETA"/>
    <property type="match status" value="1"/>
</dbReference>
<dbReference type="Pfam" id="PF04074">
    <property type="entry name" value="DUF386"/>
    <property type="match status" value="1"/>
</dbReference>
<evidence type="ECO:0000313" key="1">
    <source>
        <dbReference type="EMBL" id="WDE99093.1"/>
    </source>
</evidence>
<dbReference type="InterPro" id="IPR037012">
    <property type="entry name" value="NanQ/TabA/YiaL_sf"/>
</dbReference>